<feature type="compositionally biased region" description="Basic and acidic residues" evidence="1">
    <location>
        <begin position="218"/>
        <end position="242"/>
    </location>
</feature>
<evidence type="ECO:0000256" key="1">
    <source>
        <dbReference type="SAM" id="MobiDB-lite"/>
    </source>
</evidence>
<feature type="region of interest" description="Disordered" evidence="1">
    <location>
        <begin position="1"/>
        <end position="39"/>
    </location>
</feature>
<sequence>MTDNGESTESVEIERPATDVETSVETTSPTKSMKDPTTVSLASTDDYVQLDYDDSNIEAVNENGLSDNISTSLVVNEEIFVNADEMPSSTIPAVDELEELPDDEECSVAIGLENCEDNNENASILEKANEIKETNSCMSSEEVVLEVNDIEVKSEPMGELNEPTEAKPDSKPDEIRPQKQPRTPPDPCPDNGDEDEEDEDEDEGNDVHSGGEGYAQTHKPDEDEKATEAEQAVDDREKEEKQSRKRRAAVPRAYQLPPRKKHDENESRIVTKRRRSMPLDESIEARMARNRRLRMQRILAARRQRITEMSRADARFRRSPLPSSSRYDSDRRNSDKLRYPSRRSPVSHRRRSPLPLVRLQVSPSPKRRYSPRRNNDNRRYGSSSRRSRSPAISYRGGSSTTARRYDAGPSRPAFVGNDQYRIYIRSETERRPARRERTPPRYRRTPPGSSRSRHEPMRMERGNSRNGRSIPSLLSIKTAPVAPPPSRRRHARSPPQSFYVRGDDDDRRRPSSRSHWRRTPREQSPR</sequence>
<dbReference type="AlphaFoldDB" id="A0AAD4N2M4"/>
<dbReference type="Proteomes" id="UP001201812">
    <property type="component" value="Unassembled WGS sequence"/>
</dbReference>
<feature type="compositionally biased region" description="Acidic residues" evidence="1">
    <location>
        <begin position="191"/>
        <end position="204"/>
    </location>
</feature>
<feature type="compositionally biased region" description="Basic residues" evidence="1">
    <location>
        <begin position="339"/>
        <end position="352"/>
    </location>
</feature>
<feature type="region of interest" description="Disordered" evidence="1">
    <location>
        <begin position="148"/>
        <end position="284"/>
    </location>
</feature>
<gene>
    <name evidence="2" type="ORF">DdX_08568</name>
</gene>
<protein>
    <submittedName>
        <fullName evidence="2">Uncharacterized protein</fullName>
    </submittedName>
</protein>
<proteinExistence type="predicted"/>
<feature type="compositionally biased region" description="Basic and acidic residues" evidence="1">
    <location>
        <begin position="452"/>
        <end position="463"/>
    </location>
</feature>
<accession>A0AAD4N2M4</accession>
<feature type="compositionally biased region" description="Basic and acidic residues" evidence="1">
    <location>
        <begin position="164"/>
        <end position="177"/>
    </location>
</feature>
<dbReference type="EMBL" id="JAKKPZ010000013">
    <property type="protein sequence ID" value="KAI1714473.1"/>
    <property type="molecule type" value="Genomic_DNA"/>
</dbReference>
<keyword evidence="3" id="KW-1185">Reference proteome</keyword>
<reference evidence="2" key="1">
    <citation type="submission" date="2022-01" db="EMBL/GenBank/DDBJ databases">
        <title>Genome Sequence Resource for Two Populations of Ditylenchus destructor, the Migratory Endoparasitic Phytonematode.</title>
        <authorList>
            <person name="Zhang H."/>
            <person name="Lin R."/>
            <person name="Xie B."/>
        </authorList>
    </citation>
    <scope>NUCLEOTIDE SEQUENCE</scope>
    <source>
        <strain evidence="2">BazhouSP</strain>
    </source>
</reference>
<evidence type="ECO:0000313" key="3">
    <source>
        <dbReference type="Proteomes" id="UP001201812"/>
    </source>
</evidence>
<feature type="region of interest" description="Disordered" evidence="1">
    <location>
        <begin position="310"/>
        <end position="526"/>
    </location>
</feature>
<feature type="compositionally biased region" description="Polar residues" evidence="1">
    <location>
        <begin position="20"/>
        <end position="39"/>
    </location>
</feature>
<evidence type="ECO:0000313" key="2">
    <source>
        <dbReference type="EMBL" id="KAI1714473.1"/>
    </source>
</evidence>
<feature type="compositionally biased region" description="Basic and acidic residues" evidence="1">
    <location>
        <begin position="424"/>
        <end position="439"/>
    </location>
</feature>
<organism evidence="2 3">
    <name type="scientific">Ditylenchus destructor</name>
    <dbReference type="NCBI Taxonomy" id="166010"/>
    <lineage>
        <taxon>Eukaryota</taxon>
        <taxon>Metazoa</taxon>
        <taxon>Ecdysozoa</taxon>
        <taxon>Nematoda</taxon>
        <taxon>Chromadorea</taxon>
        <taxon>Rhabditida</taxon>
        <taxon>Tylenchina</taxon>
        <taxon>Tylenchomorpha</taxon>
        <taxon>Sphaerularioidea</taxon>
        <taxon>Anguinidae</taxon>
        <taxon>Anguininae</taxon>
        <taxon>Ditylenchus</taxon>
    </lineage>
</organism>
<feature type="compositionally biased region" description="Polar residues" evidence="1">
    <location>
        <begin position="1"/>
        <end position="10"/>
    </location>
</feature>
<comment type="caution">
    <text evidence="2">The sequence shown here is derived from an EMBL/GenBank/DDBJ whole genome shotgun (WGS) entry which is preliminary data.</text>
</comment>
<feature type="compositionally biased region" description="Basic and acidic residues" evidence="1">
    <location>
        <begin position="327"/>
        <end position="338"/>
    </location>
</feature>
<name>A0AAD4N2M4_9BILA</name>